<reference evidence="1" key="1">
    <citation type="submission" date="2013-04" db="EMBL/GenBank/DDBJ databases">
        <authorList>
            <person name="Qu J."/>
            <person name="Murali S.C."/>
            <person name="Bandaranaike D."/>
            <person name="Bellair M."/>
            <person name="Blankenburg K."/>
            <person name="Chao H."/>
            <person name="Dinh H."/>
            <person name="Doddapaneni H."/>
            <person name="Downs B."/>
            <person name="Dugan-Rocha S."/>
            <person name="Elkadiri S."/>
            <person name="Gnanaolivu R.D."/>
            <person name="Hernandez B."/>
            <person name="Javaid M."/>
            <person name="Jayaseelan J.C."/>
            <person name="Lee S."/>
            <person name="Li M."/>
            <person name="Ming W."/>
            <person name="Munidasa M."/>
            <person name="Muniz J."/>
            <person name="Nguyen L."/>
            <person name="Ongeri F."/>
            <person name="Osuji N."/>
            <person name="Pu L.-L."/>
            <person name="Puazo M."/>
            <person name="Qu C."/>
            <person name="Quiroz J."/>
            <person name="Raj R."/>
            <person name="Weissenberger G."/>
            <person name="Xin Y."/>
            <person name="Zou X."/>
            <person name="Han Y."/>
            <person name="Richards S."/>
            <person name="Worley K."/>
            <person name="Muzny D."/>
            <person name="Gibbs R."/>
        </authorList>
    </citation>
    <scope>NUCLEOTIDE SEQUENCE</scope>
    <source>
        <strain evidence="1">Sampled in the wild</strain>
    </source>
</reference>
<proteinExistence type="predicted"/>
<evidence type="ECO:0000313" key="2">
    <source>
        <dbReference type="Proteomes" id="UP000792457"/>
    </source>
</evidence>
<evidence type="ECO:0000313" key="1">
    <source>
        <dbReference type="EMBL" id="KAG8239059.1"/>
    </source>
</evidence>
<dbReference type="OrthoDB" id="6819372at2759"/>
<dbReference type="Proteomes" id="UP000792457">
    <property type="component" value="Unassembled WGS sequence"/>
</dbReference>
<protein>
    <submittedName>
        <fullName evidence="1">Uncharacterized protein</fullName>
    </submittedName>
</protein>
<gene>
    <name evidence="1" type="ORF">J437_LFUL018866</name>
</gene>
<organism evidence="1 2">
    <name type="scientific">Ladona fulva</name>
    <name type="common">Scarce chaser dragonfly</name>
    <name type="synonym">Libellula fulva</name>
    <dbReference type="NCBI Taxonomy" id="123851"/>
    <lineage>
        <taxon>Eukaryota</taxon>
        <taxon>Metazoa</taxon>
        <taxon>Ecdysozoa</taxon>
        <taxon>Arthropoda</taxon>
        <taxon>Hexapoda</taxon>
        <taxon>Insecta</taxon>
        <taxon>Pterygota</taxon>
        <taxon>Palaeoptera</taxon>
        <taxon>Odonata</taxon>
        <taxon>Epiprocta</taxon>
        <taxon>Anisoptera</taxon>
        <taxon>Libelluloidea</taxon>
        <taxon>Libellulidae</taxon>
        <taxon>Ladona</taxon>
    </lineage>
</organism>
<name>A0A8K0PD56_LADFU</name>
<dbReference type="EMBL" id="KZ309501">
    <property type="protein sequence ID" value="KAG8239059.1"/>
    <property type="molecule type" value="Genomic_DNA"/>
</dbReference>
<comment type="caution">
    <text evidence="1">The sequence shown here is derived from an EMBL/GenBank/DDBJ whole genome shotgun (WGS) entry which is preliminary data.</text>
</comment>
<keyword evidence="2" id="KW-1185">Reference proteome</keyword>
<dbReference type="AlphaFoldDB" id="A0A8K0PD56"/>
<accession>A0A8K0PD56</accession>
<reference evidence="1" key="2">
    <citation type="submission" date="2017-10" db="EMBL/GenBank/DDBJ databases">
        <title>Ladona fulva Genome sequencing and assembly.</title>
        <authorList>
            <person name="Murali S."/>
            <person name="Richards S."/>
            <person name="Bandaranaike D."/>
            <person name="Bellair M."/>
            <person name="Blankenburg K."/>
            <person name="Chao H."/>
            <person name="Dinh H."/>
            <person name="Doddapaneni H."/>
            <person name="Dugan-Rocha S."/>
            <person name="Elkadiri S."/>
            <person name="Gnanaolivu R."/>
            <person name="Hernandez B."/>
            <person name="Skinner E."/>
            <person name="Javaid M."/>
            <person name="Lee S."/>
            <person name="Li M."/>
            <person name="Ming W."/>
            <person name="Munidasa M."/>
            <person name="Muniz J."/>
            <person name="Nguyen L."/>
            <person name="Hughes D."/>
            <person name="Osuji N."/>
            <person name="Pu L.-L."/>
            <person name="Puazo M."/>
            <person name="Qu C."/>
            <person name="Quiroz J."/>
            <person name="Raj R."/>
            <person name="Weissenberger G."/>
            <person name="Xin Y."/>
            <person name="Zou X."/>
            <person name="Han Y."/>
            <person name="Worley K."/>
            <person name="Muzny D."/>
            <person name="Gibbs R."/>
        </authorList>
    </citation>
    <scope>NUCLEOTIDE SEQUENCE</scope>
    <source>
        <strain evidence="1">Sampled in the wild</strain>
    </source>
</reference>
<sequence>MAPISIQEMEDAIFYCHDIPRPKDKTTQLVQFANDTAAWATAINPTRAKTLLQHYTISLEGWMKHWRLRPNPNKSSFLIFTDKRP</sequence>